<reference evidence="13" key="2">
    <citation type="submission" date="2022-08" db="EMBL/GenBank/DDBJ databases">
        <authorList>
            <person name="Dong C."/>
        </authorList>
    </citation>
    <scope>NUCLEOTIDE SEQUENCE</scope>
    <source>
        <strain evidence="13">59MF3M-4</strain>
    </source>
</reference>
<dbReference type="Pfam" id="PF03171">
    <property type="entry name" value="2OG-FeII_Oxy"/>
    <property type="match status" value="1"/>
</dbReference>
<comment type="similarity">
    <text evidence="11">Belongs to the iron/ascorbate-dependent oxidoreductase family.</text>
</comment>
<comment type="cofactor">
    <cofactor evidence="1">
        <name>Fe(2+)</name>
        <dbReference type="ChEBI" id="CHEBI:29033"/>
    </cofactor>
</comment>
<evidence type="ECO:0000256" key="2">
    <source>
        <dbReference type="ARBA" id="ARBA00004767"/>
    </source>
</evidence>
<feature type="domain" description="Fe2OG dioxygenase" evidence="12">
    <location>
        <begin position="194"/>
        <end position="309"/>
    </location>
</feature>
<comment type="pathway">
    <text evidence="2">Alkene biosynthesis; ethylene biosynthesis via 2-oxoglutarate.</text>
</comment>
<proteinExistence type="inferred from homology"/>
<evidence type="ECO:0000256" key="1">
    <source>
        <dbReference type="ARBA" id="ARBA00001954"/>
    </source>
</evidence>
<keyword evidence="11" id="KW-0560">Oxidoreductase</keyword>
<dbReference type="GO" id="GO:0046872">
    <property type="term" value="F:metal ion binding"/>
    <property type="evidence" value="ECO:0007669"/>
    <property type="project" value="UniProtKB-KW"/>
</dbReference>
<evidence type="ECO:0000256" key="8">
    <source>
        <dbReference type="ARBA" id="ARBA00031282"/>
    </source>
</evidence>
<evidence type="ECO:0000256" key="10">
    <source>
        <dbReference type="ARBA" id="ARBA00049359"/>
    </source>
</evidence>
<dbReference type="InterPro" id="IPR005123">
    <property type="entry name" value="Oxoglu/Fe-dep_dioxygenase_dom"/>
</dbReference>
<keyword evidence="14" id="KW-1185">Reference proteome</keyword>
<accession>A0A9X2WJQ8</accession>
<dbReference type="EC" id="1.13.12.19" evidence="4"/>
<comment type="catalytic activity">
    <reaction evidence="9">
        <text>2-oxoglutarate + O2 + 2 H(+) = ethene + 3 CO2 + H2O</text>
        <dbReference type="Rhea" id="RHEA:31523"/>
        <dbReference type="ChEBI" id="CHEBI:15377"/>
        <dbReference type="ChEBI" id="CHEBI:15378"/>
        <dbReference type="ChEBI" id="CHEBI:15379"/>
        <dbReference type="ChEBI" id="CHEBI:16526"/>
        <dbReference type="ChEBI" id="CHEBI:16810"/>
        <dbReference type="ChEBI" id="CHEBI:18153"/>
        <dbReference type="EC" id="1.13.12.19"/>
    </reaction>
</comment>
<keyword evidence="11" id="KW-0479">Metal-binding</keyword>
<evidence type="ECO:0000256" key="11">
    <source>
        <dbReference type="RuleBase" id="RU003682"/>
    </source>
</evidence>
<evidence type="ECO:0000256" key="4">
    <source>
        <dbReference type="ARBA" id="ARBA00012531"/>
    </source>
</evidence>
<dbReference type="EMBL" id="JAOANI010000032">
    <property type="protein sequence ID" value="MCT7361152.1"/>
    <property type="molecule type" value="Genomic_DNA"/>
</dbReference>
<name>A0A9X2WJQ8_9GAMM</name>
<dbReference type="PROSITE" id="PS51471">
    <property type="entry name" value="FE2OG_OXY"/>
    <property type="match status" value="1"/>
</dbReference>
<dbReference type="InterPro" id="IPR027443">
    <property type="entry name" value="IPNS-like_sf"/>
</dbReference>
<reference evidence="13" key="1">
    <citation type="journal article" date="2022" name="Front. Microbiol.">
        <title>Genome-based taxonomic rearrangement of Oceanobacter-related bacteria including the description of Thalassolituus hydrocarbonoclasticus sp. nov. and Thalassolituus pacificus sp. nov. and emended description of the genus Thalassolituus.</title>
        <authorList>
            <person name="Dong C."/>
            <person name="Wei L."/>
            <person name="Wang J."/>
            <person name="Lai Q."/>
            <person name="Huang Z."/>
            <person name="Shao Z."/>
        </authorList>
    </citation>
    <scope>NUCLEOTIDE SEQUENCE</scope>
    <source>
        <strain evidence="13">59MF3M-4</strain>
    </source>
</reference>
<dbReference type="PANTHER" id="PTHR47990">
    <property type="entry name" value="2-OXOGLUTARATE (2OG) AND FE(II)-DEPENDENT OXYGENASE SUPERFAMILY PROTEIN-RELATED"/>
    <property type="match status" value="1"/>
</dbReference>
<evidence type="ECO:0000259" key="12">
    <source>
        <dbReference type="PROSITE" id="PS51471"/>
    </source>
</evidence>
<dbReference type="InterPro" id="IPR050231">
    <property type="entry name" value="Iron_ascorbate_oxido_reductase"/>
</dbReference>
<comment type="catalytic activity">
    <reaction evidence="10">
        <text>L-arginine + 2-oxoglutarate + O2 = guanidine + L-glutamate 5-semialdehyde + succinate + CO2</text>
        <dbReference type="Rhea" id="RHEA:31535"/>
        <dbReference type="ChEBI" id="CHEBI:15379"/>
        <dbReference type="ChEBI" id="CHEBI:16526"/>
        <dbReference type="ChEBI" id="CHEBI:16810"/>
        <dbReference type="ChEBI" id="CHEBI:30031"/>
        <dbReference type="ChEBI" id="CHEBI:30087"/>
        <dbReference type="ChEBI" id="CHEBI:32682"/>
        <dbReference type="ChEBI" id="CHEBI:58066"/>
        <dbReference type="EC" id="1.14.20.7"/>
    </reaction>
</comment>
<dbReference type="Pfam" id="PF14226">
    <property type="entry name" value="DIOX_N"/>
    <property type="match status" value="1"/>
</dbReference>
<evidence type="ECO:0000313" key="14">
    <source>
        <dbReference type="Proteomes" id="UP001147830"/>
    </source>
</evidence>
<dbReference type="InterPro" id="IPR044861">
    <property type="entry name" value="IPNS-like_FE2OG_OXY"/>
</dbReference>
<evidence type="ECO:0000256" key="5">
    <source>
        <dbReference type="ARBA" id="ARBA00019045"/>
    </source>
</evidence>
<evidence type="ECO:0000256" key="3">
    <source>
        <dbReference type="ARBA" id="ARBA00012293"/>
    </source>
</evidence>
<dbReference type="AlphaFoldDB" id="A0A9X2WJQ8"/>
<gene>
    <name evidence="13" type="ORF">NYR02_19195</name>
</gene>
<dbReference type="EC" id="1.14.20.7" evidence="3"/>
<keyword evidence="11" id="KW-0408">Iron</keyword>
<dbReference type="GO" id="GO:0009693">
    <property type="term" value="P:ethylene biosynthetic process"/>
    <property type="evidence" value="ECO:0007669"/>
    <property type="project" value="UniProtKB-KW"/>
</dbReference>
<dbReference type="SUPFAM" id="SSF51197">
    <property type="entry name" value="Clavaminate synthase-like"/>
    <property type="match status" value="1"/>
</dbReference>
<evidence type="ECO:0000256" key="6">
    <source>
        <dbReference type="ARBA" id="ARBA00022666"/>
    </source>
</evidence>
<comment type="caution">
    <text evidence="13">The sequence shown here is derived from an EMBL/GenBank/DDBJ whole genome shotgun (WGS) entry which is preliminary data.</text>
</comment>
<evidence type="ECO:0000256" key="9">
    <source>
        <dbReference type="ARBA" id="ARBA00047725"/>
    </source>
</evidence>
<sequence length="347" mass="39746">MNNTTHQKDHDNTNIAYGLQELNFESTIGGMGQENNQRTVPLIDLTDFEQNRDKIREQLWHAATDIGFFQLVNHGIDVATVREAFALSEQFFALSEENKARFPLKEGLNAGWEFMAQVRPSTGTADQKESYQITLPHMDNLWPNQVLVPEFQRILLDFEQRAWQLGMQVLSCFAEKLGFAQDFFTQAHRRDSADYQSTLRLLHYLPLDEGVEPEAGLWRAGAHTDFDCLTMVFQKTGQGGLQVCPGKEAMQRQEWTSVIPQDDIITCNIGDMLMRWSDDKLKSTLHRVRMPKPDEARGPRYSMAFFCQANKDVMIQGPERKYAEISARDYLLQRINANFSAAKAAEK</sequence>
<evidence type="ECO:0000313" key="13">
    <source>
        <dbReference type="EMBL" id="MCT7361152.1"/>
    </source>
</evidence>
<dbReference type="Gene3D" id="2.60.120.330">
    <property type="entry name" value="B-lactam Antibiotic, Isopenicillin N Synthase, Chain"/>
    <property type="match status" value="1"/>
</dbReference>
<dbReference type="InterPro" id="IPR026992">
    <property type="entry name" value="DIOX_N"/>
</dbReference>
<dbReference type="RefSeq" id="WP_260977978.1">
    <property type="nucleotide sequence ID" value="NZ_JAOANI010000032.1"/>
</dbReference>
<protein>
    <recommendedName>
        <fullName evidence="5">2-oxoglutarate-dependent ethylene/succinate-forming enzyme</fullName>
        <ecNumber evidence="4">1.13.12.19</ecNumber>
        <ecNumber evidence="3">1.14.20.7</ecNumber>
    </recommendedName>
    <alternativeName>
        <fullName evidence="7">2-oxoglutarate dioxygenase (ethylene-forming)</fullName>
    </alternativeName>
    <alternativeName>
        <fullName evidence="8">2-oxoglutarate/L-arginine monooxygenase/decarboxylase (succinate-forming)</fullName>
    </alternativeName>
</protein>
<evidence type="ECO:0000256" key="7">
    <source>
        <dbReference type="ARBA" id="ARBA00031011"/>
    </source>
</evidence>
<keyword evidence="6" id="KW-0266">Ethylene biosynthesis</keyword>
<dbReference type="Proteomes" id="UP001147830">
    <property type="component" value="Unassembled WGS sequence"/>
</dbReference>
<organism evidence="13 14">
    <name type="scientific">Thalassolituus pacificus</name>
    <dbReference type="NCBI Taxonomy" id="2975440"/>
    <lineage>
        <taxon>Bacteria</taxon>
        <taxon>Pseudomonadati</taxon>
        <taxon>Pseudomonadota</taxon>
        <taxon>Gammaproteobacteria</taxon>
        <taxon>Oceanospirillales</taxon>
        <taxon>Oceanospirillaceae</taxon>
        <taxon>Thalassolituus</taxon>
    </lineage>
</organism>
<dbReference type="GO" id="GO:0102276">
    <property type="term" value="F:2-oxoglutarate oxygenase/decarboxylase (ethylene-forming) activity"/>
    <property type="evidence" value="ECO:0007669"/>
    <property type="project" value="UniProtKB-EC"/>
</dbReference>